<sequence>MAKVALIICISLAVSCLAYPEEPCTADIAGPDGEASLCVGVRSTARDSVTGMFYCCPNGGDPTESSHTTNMGGKQLHHYQCDCLTPSERCDKYPFFC</sequence>
<feature type="signal peptide" evidence="1">
    <location>
        <begin position="1"/>
        <end position="18"/>
    </location>
</feature>
<dbReference type="AlphaFoldDB" id="A0AAE1AVR6"/>
<dbReference type="Proteomes" id="UP001283361">
    <property type="component" value="Unassembled WGS sequence"/>
</dbReference>
<reference evidence="2" key="1">
    <citation type="journal article" date="2023" name="G3 (Bethesda)">
        <title>A reference genome for the long-term kleptoplast-retaining sea slug Elysia crispata morphotype clarki.</title>
        <authorList>
            <person name="Eastman K.E."/>
            <person name="Pendleton A.L."/>
            <person name="Shaikh M.A."/>
            <person name="Suttiyut T."/>
            <person name="Ogas R."/>
            <person name="Tomko P."/>
            <person name="Gavelis G."/>
            <person name="Widhalm J.R."/>
            <person name="Wisecaver J.H."/>
        </authorList>
    </citation>
    <scope>NUCLEOTIDE SEQUENCE</scope>
    <source>
        <strain evidence="2">ECLA1</strain>
    </source>
</reference>
<name>A0AAE1AVR6_9GAST</name>
<proteinExistence type="predicted"/>
<evidence type="ECO:0000256" key="1">
    <source>
        <dbReference type="SAM" id="SignalP"/>
    </source>
</evidence>
<evidence type="ECO:0008006" key="4">
    <source>
        <dbReference type="Google" id="ProtNLM"/>
    </source>
</evidence>
<accession>A0AAE1AVR6</accession>
<dbReference type="EMBL" id="JAWDGP010001092">
    <property type="protein sequence ID" value="KAK3794778.1"/>
    <property type="molecule type" value="Genomic_DNA"/>
</dbReference>
<dbReference type="PROSITE" id="PS51257">
    <property type="entry name" value="PROKAR_LIPOPROTEIN"/>
    <property type="match status" value="1"/>
</dbReference>
<evidence type="ECO:0000313" key="2">
    <source>
        <dbReference type="EMBL" id="KAK3794778.1"/>
    </source>
</evidence>
<feature type="chain" id="PRO_5042238221" description="Plethodontid modulating factor" evidence="1">
    <location>
        <begin position="19"/>
        <end position="97"/>
    </location>
</feature>
<organism evidence="2 3">
    <name type="scientific">Elysia crispata</name>
    <name type="common">lettuce slug</name>
    <dbReference type="NCBI Taxonomy" id="231223"/>
    <lineage>
        <taxon>Eukaryota</taxon>
        <taxon>Metazoa</taxon>
        <taxon>Spiralia</taxon>
        <taxon>Lophotrochozoa</taxon>
        <taxon>Mollusca</taxon>
        <taxon>Gastropoda</taxon>
        <taxon>Heterobranchia</taxon>
        <taxon>Euthyneura</taxon>
        <taxon>Panpulmonata</taxon>
        <taxon>Sacoglossa</taxon>
        <taxon>Placobranchoidea</taxon>
        <taxon>Plakobranchidae</taxon>
        <taxon>Elysia</taxon>
    </lineage>
</organism>
<evidence type="ECO:0000313" key="3">
    <source>
        <dbReference type="Proteomes" id="UP001283361"/>
    </source>
</evidence>
<gene>
    <name evidence="2" type="ORF">RRG08_054417</name>
</gene>
<comment type="caution">
    <text evidence="2">The sequence shown here is derived from an EMBL/GenBank/DDBJ whole genome shotgun (WGS) entry which is preliminary data.</text>
</comment>
<keyword evidence="1" id="KW-0732">Signal</keyword>
<protein>
    <recommendedName>
        <fullName evidence="4">Plethodontid modulating factor</fullName>
    </recommendedName>
</protein>
<keyword evidence="3" id="KW-1185">Reference proteome</keyword>